<dbReference type="AlphaFoldDB" id="A0AAD0W4T7"/>
<evidence type="ECO:0000313" key="2">
    <source>
        <dbReference type="EMBL" id="AXR03770.1"/>
    </source>
</evidence>
<gene>
    <name evidence="2" type="ORF">D0511_18010</name>
</gene>
<evidence type="ECO:0000313" key="3">
    <source>
        <dbReference type="Proteomes" id="UP000258102"/>
    </source>
</evidence>
<evidence type="ECO:0008006" key="4">
    <source>
        <dbReference type="Google" id="ProtNLM"/>
    </source>
</evidence>
<accession>A0AAD0W4T7</accession>
<dbReference type="RefSeq" id="WP_088532110.1">
    <property type="nucleotide sequence ID" value="NZ_CP021646.1"/>
</dbReference>
<name>A0AAD0W4T7_PSEO7</name>
<keyword evidence="1" id="KW-0732">Signal</keyword>
<protein>
    <recommendedName>
        <fullName evidence="4">DUF3078 domain-containing protein</fullName>
    </recommendedName>
</protein>
<evidence type="ECO:0000256" key="1">
    <source>
        <dbReference type="SAM" id="SignalP"/>
    </source>
</evidence>
<reference evidence="2 3" key="1">
    <citation type="submission" date="2018-08" db="EMBL/GenBank/DDBJ databases">
        <title>Whole Genome Sequences of Two Pseudoalteromonas piscicida Strains, DE1-A and DE2-A, which Exhibit Strong Antibacterial Activity against Vibrio vulnificus.</title>
        <authorList>
            <person name="Richards G.P."/>
            <person name="Needleman D.S."/>
            <person name="Watson M.A."/>
            <person name="Polson S.W."/>
        </authorList>
    </citation>
    <scope>NUCLEOTIDE SEQUENCE [LARGE SCALE GENOMIC DNA]</scope>
    <source>
        <strain evidence="2 3">DE2-A</strain>
    </source>
</reference>
<proteinExistence type="predicted"/>
<dbReference type="Proteomes" id="UP000258102">
    <property type="component" value="Chromosome 1"/>
</dbReference>
<organism evidence="2 3">
    <name type="scientific">Pseudoalteromonas piscicida</name>
    <dbReference type="NCBI Taxonomy" id="43662"/>
    <lineage>
        <taxon>Bacteria</taxon>
        <taxon>Pseudomonadati</taxon>
        <taxon>Pseudomonadota</taxon>
        <taxon>Gammaproteobacteria</taxon>
        <taxon>Alteromonadales</taxon>
        <taxon>Pseudoalteromonadaceae</taxon>
        <taxon>Pseudoalteromonas</taxon>
    </lineage>
</organism>
<feature type="chain" id="PRO_5042138372" description="DUF3078 domain-containing protein" evidence="1">
    <location>
        <begin position="22"/>
        <end position="433"/>
    </location>
</feature>
<dbReference type="EMBL" id="CP031761">
    <property type="protein sequence ID" value="AXR03770.1"/>
    <property type="molecule type" value="Genomic_DNA"/>
</dbReference>
<sequence>MKTLITISTISLILFSNISQAEDPVRKTDVITDKGKQKVSVVDESNTPVELDQSDRNAITTYEWILNIASVSNIPDELVTQSAEFVNYLLLKKTIDTDLLYNYVLTLDANLSQLPDKKFVSRMRELTSDLRASSYADEIHYNTNLSYQLRTRMPIIVKASLLLNDTNASDEQLNYRKEDFEKELRLFTDKYISTSRFKAGLGFSYAYTPKINYRANNVLDLSPFTPDAVGGVNKASFTQSFANSSFPSFEVAAKMPWVELGISVPVSSEDSSITTPVQFVKLDDTSDREAAFRTTLESTIKMEYDFSFRLPLLGGYKKLRFSNPRNSQMDWGLLLGLTGFKIEDEFTTDLRFRTDNTPFNELSAGTSFSTSRSLNFQTIYYGAYYEFEFVDELYMTIDVKWHKNQSEGDNQIDVDGFTTSLRIIYAPTIDFIN</sequence>
<dbReference type="KEGG" id="ppis:B1L02_17930"/>
<feature type="signal peptide" evidence="1">
    <location>
        <begin position="1"/>
        <end position="21"/>
    </location>
</feature>